<feature type="transmembrane region" description="Helical" evidence="1">
    <location>
        <begin position="163"/>
        <end position="185"/>
    </location>
</feature>
<accession>A0A9D1MPA5</accession>
<reference evidence="2" key="1">
    <citation type="submission" date="2020-10" db="EMBL/GenBank/DDBJ databases">
        <authorList>
            <person name="Gilroy R."/>
        </authorList>
    </citation>
    <scope>NUCLEOTIDE SEQUENCE</scope>
    <source>
        <strain evidence="2">CHK160-1198</strain>
    </source>
</reference>
<reference evidence="2" key="2">
    <citation type="journal article" date="2021" name="PeerJ">
        <title>Extensive microbial diversity within the chicken gut microbiome revealed by metagenomics and culture.</title>
        <authorList>
            <person name="Gilroy R."/>
            <person name="Ravi A."/>
            <person name="Getino M."/>
            <person name="Pursley I."/>
            <person name="Horton D.L."/>
            <person name="Alikhan N.F."/>
            <person name="Baker D."/>
            <person name="Gharbi K."/>
            <person name="Hall N."/>
            <person name="Watson M."/>
            <person name="Adriaenssens E.M."/>
            <person name="Foster-Nyarko E."/>
            <person name="Jarju S."/>
            <person name="Secka A."/>
            <person name="Antonio M."/>
            <person name="Oren A."/>
            <person name="Chaudhuri R.R."/>
            <person name="La Ragione R."/>
            <person name="Hildebrand F."/>
            <person name="Pallen M.J."/>
        </authorList>
    </citation>
    <scope>NUCLEOTIDE SEQUENCE</scope>
    <source>
        <strain evidence="2">CHK160-1198</strain>
    </source>
</reference>
<keyword evidence="1" id="KW-0472">Membrane</keyword>
<feature type="transmembrane region" description="Helical" evidence="1">
    <location>
        <begin position="238"/>
        <end position="264"/>
    </location>
</feature>
<gene>
    <name evidence="2" type="ORF">IAB06_02925</name>
</gene>
<feature type="transmembrane region" description="Helical" evidence="1">
    <location>
        <begin position="57"/>
        <end position="75"/>
    </location>
</feature>
<name>A0A9D1MPA5_9FIRM</name>
<feature type="transmembrane region" description="Helical" evidence="1">
    <location>
        <begin position="366"/>
        <end position="384"/>
    </location>
</feature>
<comment type="caution">
    <text evidence="2">The sequence shown here is derived from an EMBL/GenBank/DDBJ whole genome shotgun (WGS) entry which is preliminary data.</text>
</comment>
<evidence type="ECO:0000313" key="2">
    <source>
        <dbReference type="EMBL" id="HIU63986.1"/>
    </source>
</evidence>
<feature type="transmembrane region" description="Helical" evidence="1">
    <location>
        <begin position="197"/>
        <end position="217"/>
    </location>
</feature>
<dbReference type="AlphaFoldDB" id="A0A9D1MPA5"/>
<protein>
    <submittedName>
        <fullName evidence="2">DUF4153 domain-containing protein</fullName>
    </submittedName>
</protein>
<dbReference type="Proteomes" id="UP000824099">
    <property type="component" value="Unassembled WGS sequence"/>
</dbReference>
<feature type="transmembrane region" description="Helical" evidence="1">
    <location>
        <begin position="309"/>
        <end position="327"/>
    </location>
</feature>
<dbReference type="EMBL" id="DVNI01000040">
    <property type="protein sequence ID" value="HIU63986.1"/>
    <property type="molecule type" value="Genomic_DNA"/>
</dbReference>
<feature type="transmembrane region" description="Helical" evidence="1">
    <location>
        <begin position="127"/>
        <end position="151"/>
    </location>
</feature>
<feature type="transmembrane region" description="Helical" evidence="1">
    <location>
        <begin position="87"/>
        <end position="107"/>
    </location>
</feature>
<feature type="transmembrane region" description="Helical" evidence="1">
    <location>
        <begin position="339"/>
        <end position="357"/>
    </location>
</feature>
<feature type="transmembrane region" description="Helical" evidence="1">
    <location>
        <begin position="20"/>
        <end position="42"/>
    </location>
</feature>
<organism evidence="2 3">
    <name type="scientific">Candidatus Avacidaminococcus intestinavium</name>
    <dbReference type="NCBI Taxonomy" id="2840684"/>
    <lineage>
        <taxon>Bacteria</taxon>
        <taxon>Bacillati</taxon>
        <taxon>Bacillota</taxon>
        <taxon>Negativicutes</taxon>
        <taxon>Acidaminococcales</taxon>
        <taxon>Acidaminococcaceae</taxon>
        <taxon>Acidaminococcaceae incertae sedis</taxon>
        <taxon>Candidatus Avacidaminococcus</taxon>
    </lineage>
</organism>
<keyword evidence="1" id="KW-0812">Transmembrane</keyword>
<evidence type="ECO:0000256" key="1">
    <source>
        <dbReference type="SAM" id="Phobius"/>
    </source>
</evidence>
<evidence type="ECO:0000313" key="3">
    <source>
        <dbReference type="Proteomes" id="UP000824099"/>
    </source>
</evidence>
<feature type="transmembrane region" description="Helical" evidence="1">
    <location>
        <begin position="276"/>
        <end position="297"/>
    </location>
</feature>
<sequence>MTMLIAFLKKVISGIGKAFITYPVAMLCNVIFALVTSARIYYDWPILRSYEFLLDSIQLACLAGALGSMALVTWAQSRWGYTPKIKIIHLVSFGLVLIIFAGVYIWGGRLTGISDNQYLTITELASARVFAVSTVSLLLFIIFAGAPVKAPQVDRSFFMTQKAFFIALIYGIVLWLGTAGVARAIEVLLYQGLSSDIYGYLGITAGFLAFTFFISYFPSFYEGAEDVYRQNAEQQPKFIIVLFNYILVPVLLALTLVLLVWTVQTIGDGSWQRFERLAWIAAGYTVFGIWLHLMVASYDVKPATFYKKLYPFAALIILATEAYVLYAQVQRAGLGETEYWFSVVWLLTVFAAVGLLWRRPQIYRDILFVACALTMITVMPLIGYNDLPVAWQVKRVERLLQAENLLINNQLQPAQKEISETAKAEITETILFLAKKDNAQIPAWLTPDLKNNSDFQAAFGFNQTHSIDPHIPSSTWENVYLYAKNQPIMIDGYQWSVQPEVYGSQEEEWQLTADTGTYTLYWRLNETNGVPTIELRQAEKSLLKESLSAYSKRLLQKYPLNHGGGNFDATLADLSVVLENPQAKVYIVFEYISLGKKGEQEQHRFTPQMIYIQIK</sequence>
<keyword evidence="1" id="KW-1133">Transmembrane helix</keyword>
<proteinExistence type="predicted"/>